<dbReference type="Proteomes" id="UP000225108">
    <property type="component" value="Unassembled WGS sequence"/>
</dbReference>
<evidence type="ECO:0000256" key="1">
    <source>
        <dbReference type="SAM" id="Phobius"/>
    </source>
</evidence>
<feature type="transmembrane region" description="Helical" evidence="1">
    <location>
        <begin position="18"/>
        <end position="37"/>
    </location>
</feature>
<organism evidence="2 3">
    <name type="scientific">Williamsia marianensis</name>
    <dbReference type="NCBI Taxonomy" id="85044"/>
    <lineage>
        <taxon>Bacteria</taxon>
        <taxon>Bacillati</taxon>
        <taxon>Actinomycetota</taxon>
        <taxon>Actinomycetes</taxon>
        <taxon>Mycobacteriales</taxon>
        <taxon>Nocardiaceae</taxon>
        <taxon>Williamsia</taxon>
    </lineage>
</organism>
<protein>
    <submittedName>
        <fullName evidence="2">Uncharacterized protein</fullName>
    </submittedName>
</protein>
<evidence type="ECO:0000313" key="2">
    <source>
        <dbReference type="EMBL" id="PHV68807.1"/>
    </source>
</evidence>
<dbReference type="EMBL" id="PEBD01000004">
    <property type="protein sequence ID" value="PHV68807.1"/>
    <property type="molecule type" value="Genomic_DNA"/>
</dbReference>
<keyword evidence="1" id="KW-0472">Membrane</keyword>
<feature type="transmembrane region" description="Helical" evidence="1">
    <location>
        <begin position="84"/>
        <end position="105"/>
    </location>
</feature>
<proteinExistence type="predicted"/>
<feature type="transmembrane region" description="Helical" evidence="1">
    <location>
        <begin position="219"/>
        <end position="241"/>
    </location>
</feature>
<name>A0A2G3PSH0_WILMA</name>
<dbReference type="AlphaFoldDB" id="A0A2G3PSH0"/>
<accession>A0A2G3PSH0</accession>
<feature type="transmembrane region" description="Helical" evidence="1">
    <location>
        <begin position="111"/>
        <end position="133"/>
    </location>
</feature>
<sequence>MAASSGSIFSRWHPASRIALRWAIILAATFIAFYSTWRNISEEAYSGSLIGYVFSVPWLALLAAQGVARRRTGELPIHDRQTDVIVGFMGLILALLIKGVLLRRYSDDFSLLHLDLLAMWIFLISASIMMFGLRPVTRFAWVWLLLLMMFPLPYRIMVITLGGGRQIAGLVALGLAAFATAIAVGRTWQRAVTGAALTFAVGGAILLVLIEFYPNAPVMVYQQTPTLTATVVVSLGLYFYSRRGEKKRPLERSINPLTAAEVWRSVPVVAVIAILLALITLPVPSLPPVRQVDGLPFRTPLISPPQWQTTSTVEYRWVKRFFGTNSVLIRQRMLAEEGNFEWDKLSRPREVVVDSVTSRRPISFTIYPDNVLYDMSQTRSSAGRDVNLGNGITGRMYAVVDDKLLVTWTKLTWTWENGGAAQRVTVLTVDNHEANAPFPEPANALVSNLNTVFTVLLRGNSVVTNTDPVFKDEGLLTEFGRDLVEAQLAPLKKQVPA</sequence>
<feature type="transmembrane region" description="Helical" evidence="1">
    <location>
        <begin position="49"/>
        <end position="68"/>
    </location>
</feature>
<dbReference type="RefSeq" id="WP_099381898.1">
    <property type="nucleotide sequence ID" value="NZ_PEBD01000004.1"/>
</dbReference>
<feature type="transmembrane region" description="Helical" evidence="1">
    <location>
        <begin position="191"/>
        <end position="213"/>
    </location>
</feature>
<feature type="transmembrane region" description="Helical" evidence="1">
    <location>
        <begin position="140"/>
        <end position="161"/>
    </location>
</feature>
<reference evidence="2 3" key="1">
    <citation type="submission" date="2017-10" db="EMBL/GenBank/DDBJ databases">
        <title>The draft genome sequence of Williamsia sp. BULT 1.1 isolated from the semi-arid grassland soils from South Africa.</title>
        <authorList>
            <person name="Kabwe M.H."/>
            <person name="Govender N."/>
            <person name="Mutseka Lunga P."/>
            <person name="Vikram S."/>
            <person name="Makhalanyane T.P."/>
        </authorList>
    </citation>
    <scope>NUCLEOTIDE SEQUENCE [LARGE SCALE GENOMIC DNA]</scope>
    <source>
        <strain evidence="2 3">BULT 1.1</strain>
    </source>
</reference>
<feature type="transmembrane region" description="Helical" evidence="1">
    <location>
        <begin position="262"/>
        <end position="283"/>
    </location>
</feature>
<keyword evidence="1" id="KW-1133">Transmembrane helix</keyword>
<feature type="transmembrane region" description="Helical" evidence="1">
    <location>
        <begin position="167"/>
        <end position="184"/>
    </location>
</feature>
<gene>
    <name evidence="2" type="ORF">CSW57_06540</name>
</gene>
<comment type="caution">
    <text evidence="2">The sequence shown here is derived from an EMBL/GenBank/DDBJ whole genome shotgun (WGS) entry which is preliminary data.</text>
</comment>
<keyword evidence="1" id="KW-0812">Transmembrane</keyword>
<evidence type="ECO:0000313" key="3">
    <source>
        <dbReference type="Proteomes" id="UP000225108"/>
    </source>
</evidence>